<dbReference type="EMBL" id="SLWN01000020">
    <property type="protein sequence ID" value="TCO16569.1"/>
    <property type="molecule type" value="Genomic_DNA"/>
</dbReference>
<name>A0A4V2RXZ9_9ACTN</name>
<reference evidence="1 2" key="1">
    <citation type="journal article" date="2015" name="Stand. Genomic Sci.">
        <title>Genomic Encyclopedia of Bacterial and Archaeal Type Strains, Phase III: the genomes of soil and plant-associated and newly described type strains.</title>
        <authorList>
            <person name="Whitman W.B."/>
            <person name="Woyke T."/>
            <person name="Klenk H.P."/>
            <person name="Zhou Y."/>
            <person name="Lilburn T.G."/>
            <person name="Beck B.J."/>
            <person name="De Vos P."/>
            <person name="Vandamme P."/>
            <person name="Eisen J.A."/>
            <person name="Garrity G."/>
            <person name="Hugenholtz P."/>
            <person name="Kyrpides N.C."/>
        </authorList>
    </citation>
    <scope>NUCLEOTIDE SEQUENCE [LARGE SCALE GENOMIC DNA]</scope>
    <source>
        <strain evidence="1 2">VKM Ac-2572</strain>
    </source>
</reference>
<proteinExistence type="predicted"/>
<accession>A0A4V2RXZ9</accession>
<gene>
    <name evidence="1" type="ORF">EV652_12062</name>
</gene>
<protein>
    <submittedName>
        <fullName evidence="1">Uncharacterized protein</fullName>
    </submittedName>
</protein>
<dbReference type="Proteomes" id="UP000294508">
    <property type="component" value="Unassembled WGS sequence"/>
</dbReference>
<dbReference type="RefSeq" id="WP_132215358.1">
    <property type="nucleotide sequence ID" value="NZ_SLWN01000020.1"/>
</dbReference>
<sequence>MGLPQSIRNAAEPWTAKELSKLKELAADNLPPAVIGMRLGRPEPAILSKAVQVGITLTPLNRPPYGA</sequence>
<evidence type="ECO:0000313" key="1">
    <source>
        <dbReference type="EMBL" id="TCO16569.1"/>
    </source>
</evidence>
<comment type="caution">
    <text evidence="1">The sequence shown here is derived from an EMBL/GenBank/DDBJ whole genome shotgun (WGS) entry which is preliminary data.</text>
</comment>
<keyword evidence="2" id="KW-1185">Reference proteome</keyword>
<dbReference type="OrthoDB" id="3830421at2"/>
<evidence type="ECO:0000313" key="2">
    <source>
        <dbReference type="Proteomes" id="UP000294508"/>
    </source>
</evidence>
<organism evidence="1 2">
    <name type="scientific">Kribbella steppae</name>
    <dbReference type="NCBI Taxonomy" id="2512223"/>
    <lineage>
        <taxon>Bacteria</taxon>
        <taxon>Bacillati</taxon>
        <taxon>Actinomycetota</taxon>
        <taxon>Actinomycetes</taxon>
        <taxon>Propionibacteriales</taxon>
        <taxon>Kribbellaceae</taxon>
        <taxon>Kribbella</taxon>
    </lineage>
</organism>
<dbReference type="AlphaFoldDB" id="A0A4V2RXZ9"/>